<protein>
    <recommendedName>
        <fullName evidence="4">Secreted protein</fullName>
    </recommendedName>
</protein>
<keyword evidence="3" id="KW-1185">Reference proteome</keyword>
<evidence type="ECO:0008006" key="4">
    <source>
        <dbReference type="Google" id="ProtNLM"/>
    </source>
</evidence>
<evidence type="ECO:0000313" key="2">
    <source>
        <dbReference type="EMBL" id="KAL3673916.1"/>
    </source>
</evidence>
<feature type="signal peptide" evidence="1">
    <location>
        <begin position="1"/>
        <end position="16"/>
    </location>
</feature>
<sequence length="99" mass="11070">MLLFVLQFPRLWLVHCSHCARSRSWHAAMCGENAASLQGRAWRRNLLLGESPGESPHLFAGEDRLDFHAVNHSLNGTSAREFGHGGSSLEYGVHVLYQI</sequence>
<evidence type="ECO:0000313" key="3">
    <source>
        <dbReference type="Proteomes" id="UP001632037"/>
    </source>
</evidence>
<comment type="caution">
    <text evidence="2">The sequence shown here is derived from an EMBL/GenBank/DDBJ whole genome shotgun (WGS) entry which is preliminary data.</text>
</comment>
<keyword evidence="1" id="KW-0732">Signal</keyword>
<evidence type="ECO:0000256" key="1">
    <source>
        <dbReference type="SAM" id="SignalP"/>
    </source>
</evidence>
<dbReference type="AlphaFoldDB" id="A0ABD3G7N4"/>
<reference evidence="2 3" key="1">
    <citation type="submission" date="2024-09" db="EMBL/GenBank/DDBJ databases">
        <title>Genome sequencing and assembly of Phytophthora oleae, isolate VK10A, causative agent of rot of olive drupes.</title>
        <authorList>
            <person name="Conti Taguali S."/>
            <person name="Riolo M."/>
            <person name="La Spada F."/>
            <person name="Cacciola S.O."/>
            <person name="Dionisio G."/>
        </authorList>
    </citation>
    <scope>NUCLEOTIDE SEQUENCE [LARGE SCALE GENOMIC DNA]</scope>
    <source>
        <strain evidence="2 3">VK10A</strain>
    </source>
</reference>
<feature type="chain" id="PRO_5044880498" description="Secreted protein" evidence="1">
    <location>
        <begin position="17"/>
        <end position="99"/>
    </location>
</feature>
<name>A0ABD3G7N4_9STRA</name>
<dbReference type="Proteomes" id="UP001632037">
    <property type="component" value="Unassembled WGS sequence"/>
</dbReference>
<dbReference type="EMBL" id="JBIMZQ010000002">
    <property type="protein sequence ID" value="KAL3673916.1"/>
    <property type="molecule type" value="Genomic_DNA"/>
</dbReference>
<accession>A0ABD3G7N4</accession>
<organism evidence="2 3">
    <name type="scientific">Phytophthora oleae</name>
    <dbReference type="NCBI Taxonomy" id="2107226"/>
    <lineage>
        <taxon>Eukaryota</taxon>
        <taxon>Sar</taxon>
        <taxon>Stramenopiles</taxon>
        <taxon>Oomycota</taxon>
        <taxon>Peronosporomycetes</taxon>
        <taxon>Peronosporales</taxon>
        <taxon>Peronosporaceae</taxon>
        <taxon>Phytophthora</taxon>
    </lineage>
</organism>
<proteinExistence type="predicted"/>
<gene>
    <name evidence="2" type="ORF">V7S43_001603</name>
</gene>